<evidence type="ECO:0000313" key="1">
    <source>
        <dbReference type="EMBL" id="KIJ05300.1"/>
    </source>
</evidence>
<accession>A0A0C9STB4</accession>
<organism evidence="1 2">
    <name type="scientific">Paxillus involutus ATCC 200175</name>
    <dbReference type="NCBI Taxonomy" id="664439"/>
    <lineage>
        <taxon>Eukaryota</taxon>
        <taxon>Fungi</taxon>
        <taxon>Dikarya</taxon>
        <taxon>Basidiomycota</taxon>
        <taxon>Agaricomycotina</taxon>
        <taxon>Agaricomycetes</taxon>
        <taxon>Agaricomycetidae</taxon>
        <taxon>Boletales</taxon>
        <taxon>Paxilineae</taxon>
        <taxon>Paxillaceae</taxon>
        <taxon>Paxillus</taxon>
    </lineage>
</organism>
<reference evidence="2" key="2">
    <citation type="submission" date="2015-01" db="EMBL/GenBank/DDBJ databases">
        <title>Evolutionary Origins and Diversification of the Mycorrhizal Mutualists.</title>
        <authorList>
            <consortium name="DOE Joint Genome Institute"/>
            <consortium name="Mycorrhizal Genomics Consortium"/>
            <person name="Kohler A."/>
            <person name="Kuo A."/>
            <person name="Nagy L.G."/>
            <person name="Floudas D."/>
            <person name="Copeland A."/>
            <person name="Barry K.W."/>
            <person name="Cichocki N."/>
            <person name="Veneault-Fourrey C."/>
            <person name="LaButti K."/>
            <person name="Lindquist E.A."/>
            <person name="Lipzen A."/>
            <person name="Lundell T."/>
            <person name="Morin E."/>
            <person name="Murat C."/>
            <person name="Riley R."/>
            <person name="Ohm R."/>
            <person name="Sun H."/>
            <person name="Tunlid A."/>
            <person name="Henrissat B."/>
            <person name="Grigoriev I.V."/>
            <person name="Hibbett D.S."/>
            <person name="Martin F."/>
        </authorList>
    </citation>
    <scope>NUCLEOTIDE SEQUENCE [LARGE SCALE GENOMIC DNA]</scope>
    <source>
        <strain evidence="2">ATCC 200175</strain>
    </source>
</reference>
<dbReference type="AlphaFoldDB" id="A0A0C9STB4"/>
<proteinExistence type="predicted"/>
<dbReference type="HOGENOM" id="CLU_1431248_0_0_1"/>
<name>A0A0C9STB4_PAXIN</name>
<sequence>RHPIGLICCPILVLRKYLDRPGFCSLERDDTPIVREAIERLEGTADVEETTDFHRISACYIGDVHPGGFWGVTVLEWSLGNLTLRDLNAHFPDTTLVDTVPIFVEDTQYLVTYDTALHNNAAGQCSYLVLRLGPNHKSQSIGICDMVNIGRALQWQVKFKHNNGDVPNQYIGWIRISRASRRGNPTSCKP</sequence>
<protein>
    <submittedName>
        <fullName evidence="1">Uncharacterized protein</fullName>
    </submittedName>
</protein>
<gene>
    <name evidence="1" type="ORF">PAXINDRAFT_159087</name>
</gene>
<evidence type="ECO:0000313" key="2">
    <source>
        <dbReference type="Proteomes" id="UP000053647"/>
    </source>
</evidence>
<feature type="non-terminal residue" evidence="1">
    <location>
        <position position="190"/>
    </location>
</feature>
<reference evidence="1 2" key="1">
    <citation type="submission" date="2014-06" db="EMBL/GenBank/DDBJ databases">
        <authorList>
            <consortium name="DOE Joint Genome Institute"/>
            <person name="Kuo A."/>
            <person name="Kohler A."/>
            <person name="Nagy L.G."/>
            <person name="Floudas D."/>
            <person name="Copeland A."/>
            <person name="Barry K.W."/>
            <person name="Cichocki N."/>
            <person name="Veneault-Fourrey C."/>
            <person name="LaButti K."/>
            <person name="Lindquist E.A."/>
            <person name="Lipzen A."/>
            <person name="Lundell T."/>
            <person name="Morin E."/>
            <person name="Murat C."/>
            <person name="Sun H."/>
            <person name="Tunlid A."/>
            <person name="Henrissat B."/>
            <person name="Grigoriev I.V."/>
            <person name="Hibbett D.S."/>
            <person name="Martin F."/>
            <person name="Nordberg H.P."/>
            <person name="Cantor M.N."/>
            <person name="Hua S.X."/>
        </authorList>
    </citation>
    <scope>NUCLEOTIDE SEQUENCE [LARGE SCALE GENOMIC DNA]</scope>
    <source>
        <strain evidence="1 2">ATCC 200175</strain>
    </source>
</reference>
<dbReference type="Proteomes" id="UP000053647">
    <property type="component" value="Unassembled WGS sequence"/>
</dbReference>
<dbReference type="EMBL" id="KN821082">
    <property type="protein sequence ID" value="KIJ05300.1"/>
    <property type="molecule type" value="Genomic_DNA"/>
</dbReference>
<feature type="non-terminal residue" evidence="1">
    <location>
        <position position="1"/>
    </location>
</feature>
<keyword evidence="2" id="KW-1185">Reference proteome</keyword>